<feature type="domain" description="Exoribonuclease phosphorolytic" evidence="10">
    <location>
        <begin position="155"/>
        <end position="219"/>
    </location>
</feature>
<dbReference type="InterPro" id="IPR027408">
    <property type="entry name" value="PNPase/RNase_PH_dom_sf"/>
</dbReference>
<evidence type="ECO:0000256" key="6">
    <source>
        <dbReference type="ARBA" id="ARBA00058393"/>
    </source>
</evidence>
<evidence type="ECO:0000256" key="4">
    <source>
        <dbReference type="ARBA" id="ARBA00022490"/>
    </source>
</evidence>
<dbReference type="Gene3D" id="3.30.230.70">
    <property type="entry name" value="GHMP Kinase, N-terminal domain"/>
    <property type="match status" value="1"/>
</dbReference>
<dbReference type="SUPFAM" id="SSF55666">
    <property type="entry name" value="Ribonuclease PH domain 2-like"/>
    <property type="match status" value="1"/>
</dbReference>
<dbReference type="GO" id="GO:0000177">
    <property type="term" value="C:cytoplasmic exosome (RNase complex)"/>
    <property type="evidence" value="ECO:0007669"/>
    <property type="project" value="TreeGrafter"/>
</dbReference>
<evidence type="ECO:0000313" key="11">
    <source>
        <dbReference type="EMBL" id="KAK2724895.1"/>
    </source>
</evidence>
<gene>
    <name evidence="11" type="ORF">QYM36_001380</name>
</gene>
<proteinExistence type="inferred from homology"/>
<dbReference type="InterPro" id="IPR050080">
    <property type="entry name" value="RNase_PH"/>
</dbReference>
<dbReference type="InterPro" id="IPR036345">
    <property type="entry name" value="ExoRNase_PH_dom2_sf"/>
</dbReference>
<dbReference type="EMBL" id="JAVRJZ010000003">
    <property type="protein sequence ID" value="KAK2724895.1"/>
    <property type="molecule type" value="Genomic_DNA"/>
</dbReference>
<dbReference type="Pfam" id="PF03725">
    <property type="entry name" value="RNase_PH_C"/>
    <property type="match status" value="1"/>
</dbReference>
<dbReference type="FunFam" id="3.30.230.70:FF:000004">
    <property type="entry name" value="Exosome complex component Rrp41"/>
    <property type="match status" value="1"/>
</dbReference>
<keyword evidence="4" id="KW-0963">Cytoplasm</keyword>
<evidence type="ECO:0000256" key="3">
    <source>
        <dbReference type="ARBA" id="ARBA00006678"/>
    </source>
</evidence>
<reference evidence="11" key="1">
    <citation type="submission" date="2023-07" db="EMBL/GenBank/DDBJ databases">
        <title>Chromosome-level genome assembly of Artemia franciscana.</title>
        <authorList>
            <person name="Jo E."/>
        </authorList>
    </citation>
    <scope>NUCLEOTIDE SEQUENCE</scope>
    <source>
        <tissue evidence="11">Whole body</tissue>
    </source>
</reference>
<dbReference type="GO" id="GO:0003723">
    <property type="term" value="F:RNA binding"/>
    <property type="evidence" value="ECO:0007669"/>
    <property type="project" value="TreeGrafter"/>
</dbReference>
<sequence length="244" mass="26690">MAGLELLQEVGLRIDGRRPDELRKLLCKLGVFTQADGSAYFEQGNTKVLATVYGPHEVRGGRSKILQDSAIINCQFSTATFSQVDRKNRPRGDRKSVEVTSHLKQTFSSSVKTELFPKTQIDIFVEVLQSDGGILSACINAATLALIDAGIPMKDYVCACTASLIYDIPLVDVSHAEKAGGGPELTIATLPNSDEIVYISMTHRFHLDYSSKVLDMAIQGCKQVYKLLDEAVKLHVSKLGISKK</sequence>
<evidence type="ECO:0000256" key="1">
    <source>
        <dbReference type="ARBA" id="ARBA00004496"/>
    </source>
</evidence>
<evidence type="ECO:0000256" key="8">
    <source>
        <dbReference type="ARBA" id="ARBA00073078"/>
    </source>
</evidence>
<evidence type="ECO:0000259" key="9">
    <source>
        <dbReference type="Pfam" id="PF01138"/>
    </source>
</evidence>
<comment type="caution">
    <text evidence="11">The sequence shown here is derived from an EMBL/GenBank/DDBJ whole genome shotgun (WGS) entry which is preliminary data.</text>
</comment>
<dbReference type="AlphaFoldDB" id="A0AA88IAG4"/>
<dbReference type="InterPro" id="IPR015847">
    <property type="entry name" value="ExoRNase_PH_dom2"/>
</dbReference>
<evidence type="ECO:0000259" key="10">
    <source>
        <dbReference type="Pfam" id="PF03725"/>
    </source>
</evidence>
<dbReference type="EMBL" id="JAVRJZ010000003">
    <property type="protein sequence ID" value="KAK2724894.1"/>
    <property type="molecule type" value="Genomic_DNA"/>
</dbReference>
<dbReference type="InterPro" id="IPR020568">
    <property type="entry name" value="Ribosomal_Su5_D2-typ_SF"/>
</dbReference>
<protein>
    <recommendedName>
        <fullName evidence="8">Putative exosome complex component RRP41</fullName>
    </recommendedName>
</protein>
<dbReference type="PANTHER" id="PTHR11953:SF0">
    <property type="entry name" value="EXOSOME COMPLEX COMPONENT RRP41"/>
    <property type="match status" value="1"/>
</dbReference>
<dbReference type="GO" id="GO:0034475">
    <property type="term" value="P:U4 snRNA 3'-end processing"/>
    <property type="evidence" value="ECO:0007669"/>
    <property type="project" value="TreeGrafter"/>
</dbReference>
<evidence type="ECO:0000256" key="2">
    <source>
        <dbReference type="ARBA" id="ARBA00004604"/>
    </source>
</evidence>
<dbReference type="GO" id="GO:0016075">
    <property type="term" value="P:rRNA catabolic process"/>
    <property type="evidence" value="ECO:0007669"/>
    <property type="project" value="TreeGrafter"/>
</dbReference>
<dbReference type="GO" id="GO:0071051">
    <property type="term" value="P:poly(A)-dependent snoRNA 3'-end processing"/>
    <property type="evidence" value="ECO:0007669"/>
    <property type="project" value="TreeGrafter"/>
</dbReference>
<keyword evidence="5" id="KW-0271">Exosome</keyword>
<dbReference type="PANTHER" id="PTHR11953">
    <property type="entry name" value="EXOSOME COMPLEX COMPONENT"/>
    <property type="match status" value="1"/>
</dbReference>
<organism evidence="11 12">
    <name type="scientific">Artemia franciscana</name>
    <name type="common">Brine shrimp</name>
    <name type="synonym">Artemia sanfranciscana</name>
    <dbReference type="NCBI Taxonomy" id="6661"/>
    <lineage>
        <taxon>Eukaryota</taxon>
        <taxon>Metazoa</taxon>
        <taxon>Ecdysozoa</taxon>
        <taxon>Arthropoda</taxon>
        <taxon>Crustacea</taxon>
        <taxon>Branchiopoda</taxon>
        <taxon>Anostraca</taxon>
        <taxon>Artemiidae</taxon>
        <taxon>Artemia</taxon>
    </lineage>
</organism>
<comment type="function">
    <text evidence="6">Non-catalytic component of the RNA exosome complex which has 3'-&gt;5' exoribonuclease activity and participates in a multitude of cellular RNA processing and degradation events.</text>
</comment>
<dbReference type="Proteomes" id="UP001187531">
    <property type="component" value="Unassembled WGS sequence"/>
</dbReference>
<dbReference type="InterPro" id="IPR001247">
    <property type="entry name" value="ExoRNase_PH_dom1"/>
</dbReference>
<dbReference type="GO" id="GO:0071028">
    <property type="term" value="P:nuclear mRNA surveillance"/>
    <property type="evidence" value="ECO:0007669"/>
    <property type="project" value="TreeGrafter"/>
</dbReference>
<dbReference type="SUPFAM" id="SSF54211">
    <property type="entry name" value="Ribosomal protein S5 domain 2-like"/>
    <property type="match status" value="1"/>
</dbReference>
<comment type="subcellular location">
    <subcellularLocation>
        <location evidence="1">Cytoplasm</location>
    </subcellularLocation>
    <subcellularLocation>
        <location evidence="2">Nucleus</location>
        <location evidence="2">Nucleolus</location>
    </subcellularLocation>
</comment>
<evidence type="ECO:0000256" key="5">
    <source>
        <dbReference type="ARBA" id="ARBA00022835"/>
    </source>
</evidence>
<dbReference type="CDD" id="cd11370">
    <property type="entry name" value="RNase_PH_RRP41"/>
    <property type="match status" value="1"/>
</dbReference>
<dbReference type="EMBL" id="JAVRJZ010000003">
    <property type="protein sequence ID" value="KAK2724896.1"/>
    <property type="molecule type" value="Genomic_DNA"/>
</dbReference>
<name>A0AA88IAG4_ARTSF</name>
<dbReference type="EMBL" id="JAVRJZ010000003">
    <property type="protein sequence ID" value="KAK2724893.1"/>
    <property type="molecule type" value="Genomic_DNA"/>
</dbReference>
<evidence type="ECO:0000313" key="12">
    <source>
        <dbReference type="Proteomes" id="UP001187531"/>
    </source>
</evidence>
<feature type="domain" description="Exoribonuclease phosphorolytic" evidence="9">
    <location>
        <begin position="21"/>
        <end position="152"/>
    </location>
</feature>
<accession>A0AA88IAG4</accession>
<dbReference type="Pfam" id="PF01138">
    <property type="entry name" value="RNase_PH"/>
    <property type="match status" value="1"/>
</dbReference>
<comment type="subunit">
    <text evidence="7">Component of the RNA exosome complex.</text>
</comment>
<keyword evidence="12" id="KW-1185">Reference proteome</keyword>
<comment type="similarity">
    <text evidence="3">Belongs to the RNase PH family.</text>
</comment>
<evidence type="ECO:0000256" key="7">
    <source>
        <dbReference type="ARBA" id="ARBA00062379"/>
    </source>
</evidence>
<dbReference type="GO" id="GO:0000176">
    <property type="term" value="C:nuclear exosome (RNase complex)"/>
    <property type="evidence" value="ECO:0007669"/>
    <property type="project" value="TreeGrafter"/>
</dbReference>
<dbReference type="GO" id="GO:0005730">
    <property type="term" value="C:nucleolus"/>
    <property type="evidence" value="ECO:0007669"/>
    <property type="project" value="UniProtKB-SubCell"/>
</dbReference>